<keyword evidence="3" id="KW-0804">Transcription</keyword>
<dbReference type="Pfam" id="PF13545">
    <property type="entry name" value="HTH_Crp_2"/>
    <property type="match status" value="1"/>
</dbReference>
<dbReference type="EMBL" id="AP017928">
    <property type="protein sequence ID" value="BBA36800.1"/>
    <property type="molecule type" value="Genomic_DNA"/>
</dbReference>
<keyword evidence="7" id="KW-1185">Reference proteome</keyword>
<evidence type="ECO:0000259" key="4">
    <source>
        <dbReference type="PROSITE" id="PS50042"/>
    </source>
</evidence>
<feature type="domain" description="HTH crp-type" evidence="5">
    <location>
        <begin position="160"/>
        <end position="233"/>
    </location>
</feature>
<dbReference type="PROSITE" id="PS00042">
    <property type="entry name" value="HTH_CRP_1"/>
    <property type="match status" value="1"/>
</dbReference>
<dbReference type="GO" id="GO:0005829">
    <property type="term" value="C:cytosol"/>
    <property type="evidence" value="ECO:0007669"/>
    <property type="project" value="TreeGrafter"/>
</dbReference>
<dbReference type="PRINTS" id="PR00034">
    <property type="entry name" value="HTHCRP"/>
</dbReference>
<dbReference type="PROSITE" id="PS51063">
    <property type="entry name" value="HTH_CRP_2"/>
    <property type="match status" value="1"/>
</dbReference>
<keyword evidence="2" id="KW-0238">DNA-binding</keyword>
<feature type="domain" description="Cyclic nucleotide-binding" evidence="4">
    <location>
        <begin position="27"/>
        <end position="97"/>
    </location>
</feature>
<dbReference type="SMART" id="SM00419">
    <property type="entry name" value="HTH_CRP"/>
    <property type="match status" value="1"/>
</dbReference>
<dbReference type="GO" id="GO:0003677">
    <property type="term" value="F:DNA binding"/>
    <property type="evidence" value="ECO:0007669"/>
    <property type="project" value="UniProtKB-KW"/>
</dbReference>
<dbReference type="InterPro" id="IPR018335">
    <property type="entry name" value="Tscrpt_reg_HTH_Crp-type_CS"/>
</dbReference>
<dbReference type="PROSITE" id="PS50042">
    <property type="entry name" value="CNMP_BINDING_3"/>
    <property type="match status" value="1"/>
</dbReference>
<proteinExistence type="predicted"/>
<dbReference type="InterPro" id="IPR036390">
    <property type="entry name" value="WH_DNA-bd_sf"/>
</dbReference>
<dbReference type="CDD" id="cd00092">
    <property type="entry name" value="HTH_CRP"/>
    <property type="match status" value="1"/>
</dbReference>
<accession>A0A250KYT9</accession>
<dbReference type="SMART" id="SM00100">
    <property type="entry name" value="cNMP"/>
    <property type="match status" value="1"/>
</dbReference>
<dbReference type="InterPro" id="IPR012318">
    <property type="entry name" value="HTH_CRP"/>
</dbReference>
<evidence type="ECO:0000313" key="7">
    <source>
        <dbReference type="Proteomes" id="UP000266313"/>
    </source>
</evidence>
<dbReference type="InterPro" id="IPR018490">
    <property type="entry name" value="cNMP-bd_dom_sf"/>
</dbReference>
<dbReference type="Gene3D" id="1.10.10.10">
    <property type="entry name" value="Winged helix-like DNA-binding domain superfamily/Winged helix DNA-binding domain"/>
    <property type="match status" value="1"/>
</dbReference>
<dbReference type="PANTHER" id="PTHR24567">
    <property type="entry name" value="CRP FAMILY TRANSCRIPTIONAL REGULATORY PROTEIN"/>
    <property type="match status" value="1"/>
</dbReference>
<dbReference type="KEGG" id="mmai:sS8_4877"/>
<dbReference type="InterPro" id="IPR014710">
    <property type="entry name" value="RmlC-like_jellyroll"/>
</dbReference>
<dbReference type="InterPro" id="IPR036388">
    <property type="entry name" value="WH-like_DNA-bd_sf"/>
</dbReference>
<reference evidence="6 7" key="1">
    <citation type="submission" date="2016-12" db="EMBL/GenBank/DDBJ databases">
        <title>Genome sequencing of Methylocaldum marinum.</title>
        <authorList>
            <person name="Takeuchi M."/>
            <person name="Kamagata Y."/>
            <person name="Hiraoka S."/>
            <person name="Oshima K."/>
            <person name="Hattori M."/>
            <person name="Iwasaki W."/>
        </authorList>
    </citation>
    <scope>NUCLEOTIDE SEQUENCE [LARGE SCALE GENOMIC DNA]</scope>
    <source>
        <strain evidence="6 7">S8</strain>
    </source>
</reference>
<dbReference type="Gene3D" id="2.60.120.10">
    <property type="entry name" value="Jelly Rolls"/>
    <property type="match status" value="1"/>
</dbReference>
<dbReference type="PANTHER" id="PTHR24567:SF75">
    <property type="entry name" value="FUMARATE AND NITRATE REDUCTION REGULATORY PROTEIN"/>
    <property type="match status" value="1"/>
</dbReference>
<evidence type="ECO:0000256" key="3">
    <source>
        <dbReference type="ARBA" id="ARBA00023163"/>
    </source>
</evidence>
<name>A0A250KYT9_9GAMM</name>
<dbReference type="AlphaFoldDB" id="A0A250KYT9"/>
<dbReference type="SUPFAM" id="SSF51206">
    <property type="entry name" value="cAMP-binding domain-like"/>
    <property type="match status" value="1"/>
</dbReference>
<organism evidence="6 7">
    <name type="scientific">Methylocaldum marinum</name>
    <dbReference type="NCBI Taxonomy" id="1432792"/>
    <lineage>
        <taxon>Bacteria</taxon>
        <taxon>Pseudomonadati</taxon>
        <taxon>Pseudomonadota</taxon>
        <taxon>Gammaproteobacteria</taxon>
        <taxon>Methylococcales</taxon>
        <taxon>Methylococcaceae</taxon>
        <taxon>Methylocaldum</taxon>
    </lineage>
</organism>
<evidence type="ECO:0000256" key="2">
    <source>
        <dbReference type="ARBA" id="ARBA00023125"/>
    </source>
</evidence>
<evidence type="ECO:0000256" key="1">
    <source>
        <dbReference type="ARBA" id="ARBA00023015"/>
    </source>
</evidence>
<evidence type="ECO:0000259" key="5">
    <source>
        <dbReference type="PROSITE" id="PS51063"/>
    </source>
</evidence>
<evidence type="ECO:0000313" key="6">
    <source>
        <dbReference type="EMBL" id="BBA36800.1"/>
    </source>
</evidence>
<keyword evidence="1" id="KW-0805">Transcription regulation</keyword>
<dbReference type="InterPro" id="IPR050397">
    <property type="entry name" value="Env_Response_Regulators"/>
</dbReference>
<dbReference type="OrthoDB" id="7643467at2"/>
<gene>
    <name evidence="6" type="ORF">sS8_4877</name>
</gene>
<dbReference type="FunFam" id="1.10.10.10:FF:000028">
    <property type="entry name" value="Fumarate/nitrate reduction transcriptional regulator Fnr"/>
    <property type="match status" value="1"/>
</dbReference>
<sequence length="241" mass="27143">MSFKQLFSSKRRPQVSCESCSLGRLCIPQGLSEHEVELVSRIVKTHRTLSKGDHLYHSGEWFHRFLALKSGTVKLVTVDGSGNEYIVDFVMPGELLGFDGLSGERYTCSAIALETVSYCELPPHQLERLGREIPKLSQILLQLSGSQFQLGIQRVILSRRQADERLAAFLAHLSERYRTRGFSPTEFRLSMTRQDIGNYLGLAPETVSRLVSQFEAAGLIQVQGKMVRILDLDGLLRFCPQ</sequence>
<dbReference type="InterPro" id="IPR000595">
    <property type="entry name" value="cNMP-bd_dom"/>
</dbReference>
<dbReference type="Pfam" id="PF00027">
    <property type="entry name" value="cNMP_binding"/>
    <property type="match status" value="1"/>
</dbReference>
<protein>
    <submittedName>
        <fullName evidence="6">Transcriptional regulator, Crp/Fnr family</fullName>
    </submittedName>
</protein>
<dbReference type="CDD" id="cd00038">
    <property type="entry name" value="CAP_ED"/>
    <property type="match status" value="1"/>
</dbReference>
<dbReference type="SUPFAM" id="SSF46785">
    <property type="entry name" value="Winged helix' DNA-binding domain"/>
    <property type="match status" value="1"/>
</dbReference>
<dbReference type="Proteomes" id="UP000266313">
    <property type="component" value="Chromosome"/>
</dbReference>
<dbReference type="GO" id="GO:0003700">
    <property type="term" value="F:DNA-binding transcription factor activity"/>
    <property type="evidence" value="ECO:0007669"/>
    <property type="project" value="InterPro"/>
</dbReference>